<dbReference type="Pfam" id="PF07690">
    <property type="entry name" value="MFS_1"/>
    <property type="match status" value="1"/>
</dbReference>
<feature type="transmembrane region" description="Helical" evidence="8">
    <location>
        <begin position="393"/>
        <end position="417"/>
    </location>
</feature>
<feature type="transmembrane region" description="Helical" evidence="8">
    <location>
        <begin position="36"/>
        <end position="60"/>
    </location>
</feature>
<sequence>MKSQDADLKAENLSIDTSISLPGDNPLPKGRSKKQLWIIIGIVALNSIGMSIVLPLLPFIVGKYLSSGRVVVGMSALLSVFAACTFFAAPVLGALSDRYGRKIILLVSLSGSVIGYVLFGIGGALWVLFLARIIDGLTAGNISTLYAYVSDSTEPKERSKWFGFIGSAMGIGKLGGPALGGLLGSISIALPFYITAGLIFLSGIAVYFLLPESLAADKRAKKVTLKSFNIFSHFKDIFSIKAVKLLIVAGVLFYAGLGIFQFNFILFLKDLYKWGPAFIGAMLTLVGVFDVSTRALLLPWLLKRFNERSIGIAGLIGLGIGLGLIVASTLIASVMIIALAIIFIISGAGLFEPTYNGKLSQSIDESKQGKLQGVNQSLQSANNVLIPLVTAAIYFYSPAILYATATSIVGMAVIMYLKCIPKTGLV</sequence>
<dbReference type="PANTHER" id="PTHR23504:SF15">
    <property type="entry name" value="MAJOR FACILITATOR SUPERFAMILY (MFS) PROFILE DOMAIN-CONTAINING PROTEIN"/>
    <property type="match status" value="1"/>
</dbReference>
<name>A0A4R0NZA8_9SPHI</name>
<feature type="transmembrane region" description="Helical" evidence="8">
    <location>
        <begin position="190"/>
        <end position="210"/>
    </location>
</feature>
<reference evidence="10 11" key="1">
    <citation type="submission" date="2019-02" db="EMBL/GenBank/DDBJ databases">
        <title>Pedobacter sp. RP-3-11 sp. nov., isolated from Arctic soil.</title>
        <authorList>
            <person name="Dahal R.H."/>
        </authorList>
    </citation>
    <scope>NUCLEOTIDE SEQUENCE [LARGE SCALE GENOMIC DNA]</scope>
    <source>
        <strain evidence="10 11">RP-3-11</strain>
    </source>
</reference>
<dbReference type="InterPro" id="IPR011701">
    <property type="entry name" value="MFS"/>
</dbReference>
<dbReference type="PANTHER" id="PTHR23504">
    <property type="entry name" value="MAJOR FACILITATOR SUPERFAMILY DOMAIN-CONTAINING PROTEIN 10"/>
    <property type="match status" value="1"/>
</dbReference>
<evidence type="ECO:0000259" key="9">
    <source>
        <dbReference type="PROSITE" id="PS50850"/>
    </source>
</evidence>
<accession>A0A4R0NZA8</accession>
<comment type="caution">
    <text evidence="10">The sequence shown here is derived from an EMBL/GenBank/DDBJ whole genome shotgun (WGS) entry which is preliminary data.</text>
</comment>
<dbReference type="Proteomes" id="UP000291485">
    <property type="component" value="Unassembled WGS sequence"/>
</dbReference>
<dbReference type="GO" id="GO:0022857">
    <property type="term" value="F:transmembrane transporter activity"/>
    <property type="evidence" value="ECO:0007669"/>
    <property type="project" value="InterPro"/>
</dbReference>
<dbReference type="EMBL" id="SJSN01000012">
    <property type="protein sequence ID" value="TCD05883.1"/>
    <property type="molecule type" value="Genomic_DNA"/>
</dbReference>
<gene>
    <name evidence="10" type="ORF">EZ449_15595</name>
</gene>
<dbReference type="InterPro" id="IPR036259">
    <property type="entry name" value="MFS_trans_sf"/>
</dbReference>
<keyword evidence="7 8" id="KW-0472">Membrane</keyword>
<keyword evidence="11" id="KW-1185">Reference proteome</keyword>
<feature type="transmembrane region" description="Helical" evidence="8">
    <location>
        <begin position="274"/>
        <end position="291"/>
    </location>
</feature>
<feature type="transmembrane region" description="Helical" evidence="8">
    <location>
        <begin position="312"/>
        <end position="345"/>
    </location>
</feature>
<keyword evidence="4" id="KW-0813">Transport</keyword>
<dbReference type="InterPro" id="IPR020846">
    <property type="entry name" value="MFS_dom"/>
</dbReference>
<dbReference type="RefSeq" id="WP_131560488.1">
    <property type="nucleotide sequence ID" value="NZ_SJSN01000012.1"/>
</dbReference>
<dbReference type="PROSITE" id="PS50850">
    <property type="entry name" value="MFS"/>
    <property type="match status" value="1"/>
</dbReference>
<dbReference type="SUPFAM" id="SSF103473">
    <property type="entry name" value="MFS general substrate transporter"/>
    <property type="match status" value="1"/>
</dbReference>
<dbReference type="InterPro" id="IPR001958">
    <property type="entry name" value="Tet-R_TetA/multi-R_MdtG-like"/>
</dbReference>
<feature type="transmembrane region" description="Helical" evidence="8">
    <location>
        <begin position="245"/>
        <end position="268"/>
    </location>
</feature>
<proteinExistence type="inferred from homology"/>
<keyword evidence="6 8" id="KW-1133">Transmembrane helix</keyword>
<organism evidence="10 11">
    <name type="scientific">Pedobacter frigidisoli</name>
    <dbReference type="NCBI Taxonomy" id="2530455"/>
    <lineage>
        <taxon>Bacteria</taxon>
        <taxon>Pseudomonadati</taxon>
        <taxon>Bacteroidota</taxon>
        <taxon>Sphingobacteriia</taxon>
        <taxon>Sphingobacteriales</taxon>
        <taxon>Sphingobacteriaceae</taxon>
        <taxon>Pedobacter</taxon>
    </lineage>
</organism>
<comment type="function">
    <text evidence="1">Resistance to tetracycline by an active tetracycline efflux. This is an energy-dependent process that decreases the accumulation of the antibiotic in whole cells. This protein functions as a metal-tetracycline/H(+) antiporter.</text>
</comment>
<evidence type="ECO:0000256" key="1">
    <source>
        <dbReference type="ARBA" id="ARBA00003279"/>
    </source>
</evidence>
<comment type="similarity">
    <text evidence="3">Belongs to the major facilitator superfamily. TCR/Tet family.</text>
</comment>
<dbReference type="GO" id="GO:0016020">
    <property type="term" value="C:membrane"/>
    <property type="evidence" value="ECO:0007669"/>
    <property type="project" value="UniProtKB-SubCell"/>
</dbReference>
<evidence type="ECO:0000256" key="3">
    <source>
        <dbReference type="ARBA" id="ARBA00007520"/>
    </source>
</evidence>
<keyword evidence="5 8" id="KW-0812">Transmembrane</keyword>
<evidence type="ECO:0000256" key="7">
    <source>
        <dbReference type="ARBA" id="ARBA00023136"/>
    </source>
</evidence>
<dbReference type="Gene3D" id="1.20.1250.20">
    <property type="entry name" value="MFS general substrate transporter like domains"/>
    <property type="match status" value="1"/>
</dbReference>
<protein>
    <submittedName>
        <fullName evidence="10">MFS transporter</fullName>
    </submittedName>
</protein>
<evidence type="ECO:0000256" key="8">
    <source>
        <dbReference type="SAM" id="Phobius"/>
    </source>
</evidence>
<comment type="subcellular location">
    <subcellularLocation>
        <location evidence="2">Membrane</location>
        <topology evidence="2">Multi-pass membrane protein</topology>
    </subcellularLocation>
</comment>
<evidence type="ECO:0000313" key="10">
    <source>
        <dbReference type="EMBL" id="TCD05883.1"/>
    </source>
</evidence>
<feature type="transmembrane region" description="Helical" evidence="8">
    <location>
        <begin position="127"/>
        <end position="149"/>
    </location>
</feature>
<dbReference type="InterPro" id="IPR005829">
    <property type="entry name" value="Sugar_transporter_CS"/>
</dbReference>
<evidence type="ECO:0000256" key="2">
    <source>
        <dbReference type="ARBA" id="ARBA00004141"/>
    </source>
</evidence>
<dbReference type="AlphaFoldDB" id="A0A4R0NZA8"/>
<evidence type="ECO:0000256" key="4">
    <source>
        <dbReference type="ARBA" id="ARBA00022448"/>
    </source>
</evidence>
<feature type="transmembrane region" description="Helical" evidence="8">
    <location>
        <begin position="103"/>
        <end position="121"/>
    </location>
</feature>
<feature type="transmembrane region" description="Helical" evidence="8">
    <location>
        <begin position="161"/>
        <end position="184"/>
    </location>
</feature>
<evidence type="ECO:0000313" key="11">
    <source>
        <dbReference type="Proteomes" id="UP000291485"/>
    </source>
</evidence>
<dbReference type="OrthoDB" id="9793283at2"/>
<dbReference type="PROSITE" id="PS00216">
    <property type="entry name" value="SUGAR_TRANSPORT_1"/>
    <property type="match status" value="1"/>
</dbReference>
<evidence type="ECO:0000256" key="5">
    <source>
        <dbReference type="ARBA" id="ARBA00022692"/>
    </source>
</evidence>
<feature type="domain" description="Major facilitator superfamily (MFS) profile" evidence="9">
    <location>
        <begin position="35"/>
        <end position="424"/>
    </location>
</feature>
<dbReference type="PRINTS" id="PR01035">
    <property type="entry name" value="TCRTETA"/>
</dbReference>
<evidence type="ECO:0000256" key="6">
    <source>
        <dbReference type="ARBA" id="ARBA00022989"/>
    </source>
</evidence>
<feature type="transmembrane region" description="Helical" evidence="8">
    <location>
        <begin position="72"/>
        <end position="96"/>
    </location>
</feature>